<dbReference type="EMBL" id="OU895879">
    <property type="protein sequence ID" value="CAG9808359.1"/>
    <property type="molecule type" value="Genomic_DNA"/>
</dbReference>
<keyword evidence="1" id="KW-0472">Membrane</keyword>
<evidence type="ECO:0000313" key="3">
    <source>
        <dbReference type="Proteomes" id="UP001153620"/>
    </source>
</evidence>
<gene>
    <name evidence="2" type="ORF">CHIRRI_LOCUS11201</name>
</gene>
<feature type="transmembrane region" description="Helical" evidence="1">
    <location>
        <begin position="16"/>
        <end position="36"/>
    </location>
</feature>
<reference evidence="2" key="1">
    <citation type="submission" date="2022-01" db="EMBL/GenBank/DDBJ databases">
        <authorList>
            <person name="King R."/>
        </authorList>
    </citation>
    <scope>NUCLEOTIDE SEQUENCE</scope>
</reference>
<evidence type="ECO:0000313" key="2">
    <source>
        <dbReference type="EMBL" id="CAG9808359.1"/>
    </source>
</evidence>
<keyword evidence="1" id="KW-1133">Transmembrane helix</keyword>
<name>A0A9N9S358_9DIPT</name>
<sequence>MPVAKKILERYLETEALTVGFFGASLFGICIIRLTFDLVVTLTDSCNYIESFAQEHFMERCIPTQFLLFMLTICVINFSAYALFIRGIAKRFHRIMIPLITVSSLQTLLTGLCLIYAIVIKSWDFAVGFSVAFPLSLGFLVISYFMYKKILLENS</sequence>
<proteinExistence type="predicted"/>
<protein>
    <submittedName>
        <fullName evidence="2">Uncharacterized protein</fullName>
    </submittedName>
</protein>
<keyword evidence="1" id="KW-0812">Transmembrane</keyword>
<organism evidence="2 3">
    <name type="scientific">Chironomus riparius</name>
    <dbReference type="NCBI Taxonomy" id="315576"/>
    <lineage>
        <taxon>Eukaryota</taxon>
        <taxon>Metazoa</taxon>
        <taxon>Ecdysozoa</taxon>
        <taxon>Arthropoda</taxon>
        <taxon>Hexapoda</taxon>
        <taxon>Insecta</taxon>
        <taxon>Pterygota</taxon>
        <taxon>Neoptera</taxon>
        <taxon>Endopterygota</taxon>
        <taxon>Diptera</taxon>
        <taxon>Nematocera</taxon>
        <taxon>Chironomoidea</taxon>
        <taxon>Chironomidae</taxon>
        <taxon>Chironominae</taxon>
        <taxon>Chironomus</taxon>
    </lineage>
</organism>
<feature type="transmembrane region" description="Helical" evidence="1">
    <location>
        <begin position="96"/>
        <end position="119"/>
    </location>
</feature>
<feature type="transmembrane region" description="Helical" evidence="1">
    <location>
        <begin position="66"/>
        <end position="84"/>
    </location>
</feature>
<accession>A0A9N9S358</accession>
<reference evidence="2" key="2">
    <citation type="submission" date="2022-10" db="EMBL/GenBank/DDBJ databases">
        <authorList>
            <consortium name="ENA_rothamsted_submissions"/>
            <consortium name="culmorum"/>
            <person name="King R."/>
        </authorList>
    </citation>
    <scope>NUCLEOTIDE SEQUENCE</scope>
</reference>
<dbReference type="Proteomes" id="UP001153620">
    <property type="component" value="Chromosome 3"/>
</dbReference>
<keyword evidence="3" id="KW-1185">Reference proteome</keyword>
<feature type="transmembrane region" description="Helical" evidence="1">
    <location>
        <begin position="125"/>
        <end position="147"/>
    </location>
</feature>
<evidence type="ECO:0000256" key="1">
    <source>
        <dbReference type="SAM" id="Phobius"/>
    </source>
</evidence>
<dbReference type="AlphaFoldDB" id="A0A9N9S358"/>